<gene>
    <name evidence="4" type="ORF">IFK94_00170</name>
</gene>
<comment type="caution">
    <text evidence="4">The sequence shown here is derived from an EMBL/GenBank/DDBJ whole genome shotgun (WGS) entry which is preliminary data.</text>
</comment>
<proteinExistence type="predicted"/>
<dbReference type="GO" id="GO:0032259">
    <property type="term" value="P:methylation"/>
    <property type="evidence" value="ECO:0007669"/>
    <property type="project" value="UniProtKB-KW"/>
</dbReference>
<keyword evidence="1 4" id="KW-0489">Methyltransferase</keyword>
<sequence length="250" mass="27257">METQDWDSIAGEFSDRVFQITDHDTDGVILSTAQRLGSTLKHAGDFGCGAGAVTRLLAGHFGKVTGLDQSAGLVREAEQATAADNVEYVHADLARPKPLGFRFDVSFCVNVLINRNHDVREKIARNVAAHTKRGGPAVFVVPSLESTLRTYQTVVDCQVRGGIGRSAAVRSANRQAGEEIESVVDGIVSVGDSPTKHFLSDELEAFLAEAGFDVQSMVRVQFPWNQEIDNPPRSLGPPTPWDWLAECRRR</sequence>
<accession>A0A8J6XPW8</accession>
<dbReference type="EMBL" id="JACXWD010000001">
    <property type="protein sequence ID" value="MBD3866517.1"/>
    <property type="molecule type" value="Genomic_DNA"/>
</dbReference>
<evidence type="ECO:0000313" key="5">
    <source>
        <dbReference type="Proteomes" id="UP000648239"/>
    </source>
</evidence>
<dbReference type="InterPro" id="IPR041698">
    <property type="entry name" value="Methyltransf_25"/>
</dbReference>
<evidence type="ECO:0000256" key="2">
    <source>
        <dbReference type="ARBA" id="ARBA00022679"/>
    </source>
</evidence>
<keyword evidence="2" id="KW-0808">Transferase</keyword>
<evidence type="ECO:0000313" key="4">
    <source>
        <dbReference type="EMBL" id="MBD3866517.1"/>
    </source>
</evidence>
<dbReference type="Pfam" id="PF13649">
    <property type="entry name" value="Methyltransf_25"/>
    <property type="match status" value="1"/>
</dbReference>
<protein>
    <submittedName>
        <fullName evidence="4">Class I SAM-dependent methyltransferase</fullName>
    </submittedName>
</protein>
<dbReference type="Gene3D" id="3.40.50.150">
    <property type="entry name" value="Vaccinia Virus protein VP39"/>
    <property type="match status" value="1"/>
</dbReference>
<dbReference type="GO" id="GO:0008168">
    <property type="term" value="F:methyltransferase activity"/>
    <property type="evidence" value="ECO:0007669"/>
    <property type="project" value="UniProtKB-KW"/>
</dbReference>
<name>A0A8J6XPW8_9BACT</name>
<dbReference type="PANTHER" id="PTHR43861">
    <property type="entry name" value="TRANS-ACONITATE 2-METHYLTRANSFERASE-RELATED"/>
    <property type="match status" value="1"/>
</dbReference>
<dbReference type="CDD" id="cd02440">
    <property type="entry name" value="AdoMet_MTases"/>
    <property type="match status" value="1"/>
</dbReference>
<feature type="domain" description="Methyltransferase" evidence="3">
    <location>
        <begin position="45"/>
        <end position="135"/>
    </location>
</feature>
<dbReference type="InterPro" id="IPR029063">
    <property type="entry name" value="SAM-dependent_MTases_sf"/>
</dbReference>
<dbReference type="AlphaFoldDB" id="A0A8J6XPW8"/>
<dbReference type="Proteomes" id="UP000648239">
    <property type="component" value="Unassembled WGS sequence"/>
</dbReference>
<dbReference type="PANTHER" id="PTHR43861:SF1">
    <property type="entry name" value="TRANS-ACONITATE 2-METHYLTRANSFERASE"/>
    <property type="match status" value="1"/>
</dbReference>
<organism evidence="4 5">
    <name type="scientific">Candidatus Polarisedimenticola svalbardensis</name>
    <dbReference type="NCBI Taxonomy" id="2886004"/>
    <lineage>
        <taxon>Bacteria</taxon>
        <taxon>Pseudomonadati</taxon>
        <taxon>Acidobacteriota</taxon>
        <taxon>Candidatus Polarisedimenticolia</taxon>
        <taxon>Candidatus Polarisedimenticolales</taxon>
        <taxon>Candidatus Polarisedimenticolaceae</taxon>
        <taxon>Candidatus Polarisedimenticola</taxon>
    </lineage>
</organism>
<dbReference type="SUPFAM" id="SSF53335">
    <property type="entry name" value="S-adenosyl-L-methionine-dependent methyltransferases"/>
    <property type="match status" value="1"/>
</dbReference>
<evidence type="ECO:0000259" key="3">
    <source>
        <dbReference type="Pfam" id="PF13649"/>
    </source>
</evidence>
<evidence type="ECO:0000256" key="1">
    <source>
        <dbReference type="ARBA" id="ARBA00022603"/>
    </source>
</evidence>
<reference evidence="4 5" key="1">
    <citation type="submission" date="2020-08" db="EMBL/GenBank/DDBJ databases">
        <title>Acidobacteriota in marine sediments use diverse sulfur dissimilation pathways.</title>
        <authorList>
            <person name="Wasmund K."/>
        </authorList>
    </citation>
    <scope>NUCLEOTIDE SEQUENCE [LARGE SCALE GENOMIC DNA]</scope>
    <source>
        <strain evidence="4">MAG AM4</strain>
    </source>
</reference>